<sequence length="200" mass="20734">MFSLSRSSLFALFSLVLFFLGFAAALPSAVVDLDAYPDAPLARRQAASQVSAASLASPTTVTTTNVVQTSAGPVTETCVLTFTPDGQMVQEVQNCTMSMGTTNSTSASTAVSTSTVPLNNSGDNVSSAAATPTVQAAFTMPGRSLKVLPVGLGIFGGVMGITIIIVALVTYERTKYRRAFRQRKLAESGAQMGYGGMAKV</sequence>
<dbReference type="KEGG" id="sla:SERLADRAFT_387750"/>
<organism>
    <name type="scientific">Serpula lacrymans var. lacrymans (strain S7.9)</name>
    <name type="common">Dry rot fungus</name>
    <dbReference type="NCBI Taxonomy" id="578457"/>
    <lineage>
        <taxon>Eukaryota</taxon>
        <taxon>Fungi</taxon>
        <taxon>Dikarya</taxon>
        <taxon>Basidiomycota</taxon>
        <taxon>Agaricomycotina</taxon>
        <taxon>Agaricomycetes</taxon>
        <taxon>Agaricomycetidae</taxon>
        <taxon>Boletales</taxon>
        <taxon>Coniophorineae</taxon>
        <taxon>Serpulaceae</taxon>
        <taxon>Serpula</taxon>
    </lineage>
</organism>
<dbReference type="EMBL" id="GL945433">
    <property type="protein sequence ID" value="EGO25583.1"/>
    <property type="molecule type" value="Genomic_DNA"/>
</dbReference>
<feature type="chain" id="PRO_5003376283" description="Mid2 domain-containing protein" evidence="2">
    <location>
        <begin position="26"/>
        <end position="200"/>
    </location>
</feature>
<protein>
    <recommendedName>
        <fullName evidence="4">Mid2 domain-containing protein</fullName>
    </recommendedName>
</protein>
<dbReference type="HOGENOM" id="CLU_1409572_0_0_1"/>
<keyword evidence="1" id="KW-0812">Transmembrane</keyword>
<reference evidence="3" key="1">
    <citation type="submission" date="2011-04" db="EMBL/GenBank/DDBJ databases">
        <title>Evolution of plant cell wall degrading machinery underlies the functional diversity of forest fungi.</title>
        <authorList>
            <consortium name="US DOE Joint Genome Institute (JGI-PGF)"/>
            <person name="Eastwood D.C."/>
            <person name="Floudas D."/>
            <person name="Binder M."/>
            <person name="Majcherczyk A."/>
            <person name="Schneider P."/>
            <person name="Aerts A."/>
            <person name="Asiegbu F.O."/>
            <person name="Baker S.E."/>
            <person name="Barry K."/>
            <person name="Bendiksby M."/>
            <person name="Blumentritt M."/>
            <person name="Coutinho P.M."/>
            <person name="Cullen D."/>
            <person name="Cullen D."/>
            <person name="Gathman A."/>
            <person name="Goodell B."/>
            <person name="Henrissat B."/>
            <person name="Ihrmark K."/>
            <person name="Kauserud H."/>
            <person name="Kohler A."/>
            <person name="LaButti K."/>
            <person name="Lapidus A."/>
            <person name="Lavin J.L."/>
            <person name="Lee Y.-H."/>
            <person name="Lindquist E."/>
            <person name="Lilly W."/>
            <person name="Lucas S."/>
            <person name="Morin E."/>
            <person name="Murat C."/>
            <person name="Oguiza J.A."/>
            <person name="Park J."/>
            <person name="Pisabarro A.G."/>
            <person name="Riley R."/>
            <person name="Rosling A."/>
            <person name="Salamov A."/>
            <person name="Schmidt O."/>
            <person name="Schmutz J."/>
            <person name="Skrede I."/>
            <person name="Stenlid J."/>
            <person name="Wiebenga A."/>
            <person name="Xie X."/>
            <person name="Kues U."/>
            <person name="Hibbett D.S."/>
            <person name="Hoffmeister D."/>
            <person name="Hogberg N."/>
            <person name="Martin F."/>
            <person name="Grigoriev I.V."/>
            <person name="Watkinson S.C."/>
        </authorList>
    </citation>
    <scope>NUCLEOTIDE SEQUENCE</scope>
    <source>
        <strain evidence="3">S7.9</strain>
    </source>
</reference>
<evidence type="ECO:0008006" key="4">
    <source>
        <dbReference type="Google" id="ProtNLM"/>
    </source>
</evidence>
<keyword evidence="1" id="KW-1133">Transmembrane helix</keyword>
<name>F8NTB1_SERL9</name>
<gene>
    <name evidence="3" type="ORF">SERLADRAFT_387750</name>
</gene>
<evidence type="ECO:0000256" key="2">
    <source>
        <dbReference type="SAM" id="SignalP"/>
    </source>
</evidence>
<dbReference type="Proteomes" id="UP000008064">
    <property type="component" value="Unassembled WGS sequence"/>
</dbReference>
<dbReference type="RefSeq" id="XP_007317705.1">
    <property type="nucleotide sequence ID" value="XM_007317643.1"/>
</dbReference>
<accession>F8NTB1</accession>
<feature type="signal peptide" evidence="2">
    <location>
        <begin position="1"/>
        <end position="25"/>
    </location>
</feature>
<dbReference type="OrthoDB" id="2596908at2759"/>
<evidence type="ECO:0000256" key="1">
    <source>
        <dbReference type="SAM" id="Phobius"/>
    </source>
</evidence>
<dbReference type="AlphaFoldDB" id="F8NTB1"/>
<feature type="transmembrane region" description="Helical" evidence="1">
    <location>
        <begin position="150"/>
        <end position="171"/>
    </location>
</feature>
<proteinExistence type="predicted"/>
<dbReference type="GeneID" id="18811289"/>
<keyword evidence="1" id="KW-0472">Membrane</keyword>
<evidence type="ECO:0000313" key="3">
    <source>
        <dbReference type="EMBL" id="EGO25583.1"/>
    </source>
</evidence>
<keyword evidence="2" id="KW-0732">Signal</keyword>